<organism evidence="1 2">
    <name type="scientific">Araneus ventricosus</name>
    <name type="common">Orbweaver spider</name>
    <name type="synonym">Epeira ventricosa</name>
    <dbReference type="NCBI Taxonomy" id="182803"/>
    <lineage>
        <taxon>Eukaryota</taxon>
        <taxon>Metazoa</taxon>
        <taxon>Ecdysozoa</taxon>
        <taxon>Arthropoda</taxon>
        <taxon>Chelicerata</taxon>
        <taxon>Arachnida</taxon>
        <taxon>Araneae</taxon>
        <taxon>Araneomorphae</taxon>
        <taxon>Entelegynae</taxon>
        <taxon>Araneoidea</taxon>
        <taxon>Araneidae</taxon>
        <taxon>Araneus</taxon>
    </lineage>
</organism>
<comment type="caution">
    <text evidence="1">The sequence shown here is derived from an EMBL/GenBank/DDBJ whole genome shotgun (WGS) entry which is preliminary data.</text>
</comment>
<sequence>MLYHTSTMMSNILNAAQYHEYIVAYRLSYANRGLLVKSVGSHAQTTLLKPGLYRRGDRAFTNTPLQANSATMYNHAKADRQCKKPMKVRMVWRGLSNQYGYPAAPFGLPFVNAEMRPV</sequence>
<name>A0A4Y2FL91_ARAVE</name>
<proteinExistence type="predicted"/>
<evidence type="ECO:0000313" key="1">
    <source>
        <dbReference type="EMBL" id="GBM41787.1"/>
    </source>
</evidence>
<dbReference type="Proteomes" id="UP000499080">
    <property type="component" value="Unassembled WGS sequence"/>
</dbReference>
<evidence type="ECO:0000313" key="2">
    <source>
        <dbReference type="Proteomes" id="UP000499080"/>
    </source>
</evidence>
<reference evidence="1 2" key="1">
    <citation type="journal article" date="2019" name="Sci. Rep.">
        <title>Orb-weaving spider Araneus ventricosus genome elucidates the spidroin gene catalogue.</title>
        <authorList>
            <person name="Kono N."/>
            <person name="Nakamura H."/>
            <person name="Ohtoshi R."/>
            <person name="Moran D.A.P."/>
            <person name="Shinohara A."/>
            <person name="Yoshida Y."/>
            <person name="Fujiwara M."/>
            <person name="Mori M."/>
            <person name="Tomita M."/>
            <person name="Arakawa K."/>
        </authorList>
    </citation>
    <scope>NUCLEOTIDE SEQUENCE [LARGE SCALE GENOMIC DNA]</scope>
</reference>
<accession>A0A4Y2FL91</accession>
<dbReference type="EMBL" id="BGPR01000973">
    <property type="protein sequence ID" value="GBM41787.1"/>
    <property type="molecule type" value="Genomic_DNA"/>
</dbReference>
<gene>
    <name evidence="1" type="ORF">AVEN_92007_1</name>
</gene>
<protein>
    <submittedName>
        <fullName evidence="1">Uncharacterized protein</fullName>
    </submittedName>
</protein>
<keyword evidence="2" id="KW-1185">Reference proteome</keyword>
<dbReference type="AlphaFoldDB" id="A0A4Y2FL91"/>